<protein>
    <recommendedName>
        <fullName evidence="3">Glycosyltransferase</fullName>
    </recommendedName>
</protein>
<dbReference type="EMBL" id="CP004373">
    <property type="protein sequence ID" value="AHK70181.1"/>
    <property type="molecule type" value="Genomic_DNA"/>
</dbReference>
<accession>A0A067Z0P7</accession>
<organism evidence="1 2">
    <name type="scientific">Gluconobacter oxydans DSM 3504</name>
    <dbReference type="NCBI Taxonomy" id="1288313"/>
    <lineage>
        <taxon>Bacteria</taxon>
        <taxon>Pseudomonadati</taxon>
        <taxon>Pseudomonadota</taxon>
        <taxon>Alphaproteobacteria</taxon>
        <taxon>Acetobacterales</taxon>
        <taxon>Acetobacteraceae</taxon>
        <taxon>Gluconobacter</taxon>
    </lineage>
</organism>
<dbReference type="CDD" id="cd00761">
    <property type="entry name" value="Glyco_tranf_GTA_type"/>
    <property type="match status" value="1"/>
</dbReference>
<reference evidence="1 2" key="1">
    <citation type="journal article" date="2015" name="Appl. Microbiol. Biotechnol.">
        <title>The consequence of an additional NADH dehydrogenase paralog on the growth of Gluconobacter oxydans DSM3504.</title>
        <authorList>
            <person name="Kostner D."/>
            <person name="Luchterhand B."/>
            <person name="Junker A."/>
            <person name="Volland S."/>
            <person name="Daniel R."/>
            <person name="Buchs J."/>
            <person name="Liebl W."/>
            <person name="Ehrenreich A."/>
        </authorList>
    </citation>
    <scope>NUCLEOTIDE SEQUENCE [LARGE SCALE GENOMIC DNA]</scope>
    <source>
        <strain evidence="1">DSM 3504</strain>
    </source>
</reference>
<dbReference type="Proteomes" id="UP000031656">
    <property type="component" value="Chromosome"/>
</dbReference>
<sequence>MSKSAAILFVHNEVDTIGWWLAHHATIGFSTLIVCDDHSTDGTAAVLSNAATLYDIRVHSSDTTLTERLDRQTRFHEMALEQGKNEFDWMMILAVDEYLHFESARSVAEFTAAASASILPVNWCLFGSSGRTVPSPFSPVETFTRHGLLSLPDHRVVRHLVQPRRIGSTLPDPFSALERNATWSDSRILHFAAGDHESFLRRNSSATPDKAWQNFDRNDAEYTGASRWLPESRRIASSIVQASLTDLYWRLKATVTHADRTVLQDLDLTPAQLSAPSSRRTPPQFHFCMLGQTKQLMRDMQTGSLVSVGAGEMNFGRYNPLIMALEVSDGDVWNACLFTENPLPGRYLSLPGSPTLLPMVPLHVMIAENTVLSPVSGEEIRIAIPDHALTKIDATPALYTRMTSFMVLTAEGHGLADLLRGIDRLPAPDASALGCAIAMLDPEDAERLAQTFPGLIPRSLMPVRPHQS</sequence>
<dbReference type="Pfam" id="PF13704">
    <property type="entry name" value="Glyco_tranf_2_4"/>
    <property type="match status" value="1"/>
</dbReference>
<evidence type="ECO:0000313" key="2">
    <source>
        <dbReference type="Proteomes" id="UP000031656"/>
    </source>
</evidence>
<gene>
    <name evidence="1" type="ORF">GLS_c02640</name>
</gene>
<name>A0A067Z0P7_GLUOY</name>
<evidence type="ECO:0000313" key="1">
    <source>
        <dbReference type="EMBL" id="AHK70181.1"/>
    </source>
</evidence>
<dbReference type="RefSeq" id="WP_041110698.1">
    <property type="nucleotide sequence ID" value="NZ_CP004373.1"/>
</dbReference>
<proteinExistence type="predicted"/>
<dbReference type="KEGG" id="goy:GLS_c02640"/>
<dbReference type="SUPFAM" id="SSF53448">
    <property type="entry name" value="Nucleotide-diphospho-sugar transferases"/>
    <property type="match status" value="1"/>
</dbReference>
<dbReference type="HOGENOM" id="CLU_588959_0_0_5"/>
<dbReference type="GeneID" id="56904509"/>
<dbReference type="AlphaFoldDB" id="A0A067Z0P7"/>
<dbReference type="InterPro" id="IPR029044">
    <property type="entry name" value="Nucleotide-diphossugar_trans"/>
</dbReference>
<evidence type="ECO:0008006" key="3">
    <source>
        <dbReference type="Google" id="ProtNLM"/>
    </source>
</evidence>